<dbReference type="AlphaFoldDB" id="X0YAQ6"/>
<accession>X0YAQ6</accession>
<comment type="caution">
    <text evidence="1">The sequence shown here is derived from an EMBL/GenBank/DDBJ whole genome shotgun (WGS) entry which is preliminary data.</text>
</comment>
<proteinExistence type="predicted"/>
<protein>
    <submittedName>
        <fullName evidence="1">Uncharacterized protein</fullName>
    </submittedName>
</protein>
<name>X0YAQ6_9ZZZZ</name>
<reference evidence="1" key="1">
    <citation type="journal article" date="2014" name="Front. Microbiol.">
        <title>High frequency of phylogenetically diverse reductive dehalogenase-homologous genes in deep subseafloor sedimentary metagenomes.</title>
        <authorList>
            <person name="Kawai M."/>
            <person name="Futagami T."/>
            <person name="Toyoda A."/>
            <person name="Takaki Y."/>
            <person name="Nishi S."/>
            <person name="Hori S."/>
            <person name="Arai W."/>
            <person name="Tsubouchi T."/>
            <person name="Morono Y."/>
            <person name="Uchiyama I."/>
            <person name="Ito T."/>
            <person name="Fujiyama A."/>
            <person name="Inagaki F."/>
            <person name="Takami H."/>
        </authorList>
    </citation>
    <scope>NUCLEOTIDE SEQUENCE</scope>
    <source>
        <strain evidence="1">Expedition CK06-06</strain>
    </source>
</reference>
<feature type="non-terminal residue" evidence="1">
    <location>
        <position position="1"/>
    </location>
</feature>
<evidence type="ECO:0000313" key="1">
    <source>
        <dbReference type="EMBL" id="GAG33931.1"/>
    </source>
</evidence>
<sequence>IKENKDYYDSIGKYPLNPPIRKIYVDGEFLETDPDPKQDYFGYEEINTSNALDVIRIMRNNYIHFVDANYEQKGIVCYLYDFLLYLCVKEFKNYFKKEKYLYEEKLQVQKLFPLVEKI</sequence>
<dbReference type="EMBL" id="BARS01046879">
    <property type="protein sequence ID" value="GAG33931.1"/>
    <property type="molecule type" value="Genomic_DNA"/>
</dbReference>
<organism evidence="1">
    <name type="scientific">marine sediment metagenome</name>
    <dbReference type="NCBI Taxonomy" id="412755"/>
    <lineage>
        <taxon>unclassified sequences</taxon>
        <taxon>metagenomes</taxon>
        <taxon>ecological metagenomes</taxon>
    </lineage>
</organism>
<gene>
    <name evidence="1" type="ORF">S01H1_70484</name>
</gene>